<reference evidence="1 2" key="1">
    <citation type="submission" date="2018-11" db="EMBL/GenBank/DDBJ databases">
        <title>Genomic analyses of the natural microbiome of Caenorhabditis elegans.</title>
        <authorList>
            <person name="Samuel B."/>
        </authorList>
    </citation>
    <scope>NUCLEOTIDE SEQUENCE [LARGE SCALE GENOMIC DNA]</scope>
    <source>
        <strain evidence="1 2">BIGb0473</strain>
    </source>
</reference>
<gene>
    <name evidence="1" type="ORF">EDF85_2986</name>
</gene>
<name>A0A9X8EJA7_PSEPU</name>
<accession>A0A9X8EJA7</accession>
<organism evidence="1 2">
    <name type="scientific">Pseudomonas putida</name>
    <name type="common">Arthrobacter siderocapsulatus</name>
    <dbReference type="NCBI Taxonomy" id="303"/>
    <lineage>
        <taxon>Bacteria</taxon>
        <taxon>Pseudomonadati</taxon>
        <taxon>Pseudomonadota</taxon>
        <taxon>Gammaproteobacteria</taxon>
        <taxon>Pseudomonadales</taxon>
        <taxon>Pseudomonadaceae</taxon>
        <taxon>Pseudomonas</taxon>
    </lineage>
</organism>
<evidence type="ECO:0000313" key="2">
    <source>
        <dbReference type="Proteomes" id="UP000269115"/>
    </source>
</evidence>
<comment type="caution">
    <text evidence="1">The sequence shown here is derived from an EMBL/GenBank/DDBJ whole genome shotgun (WGS) entry which is preliminary data.</text>
</comment>
<protein>
    <submittedName>
        <fullName evidence="1">Uncharacterized protein</fullName>
    </submittedName>
</protein>
<dbReference type="RefSeq" id="WP_123753042.1">
    <property type="nucleotide sequence ID" value="NZ_RJUR01000014.1"/>
</dbReference>
<sequence>MGISAKVNAEFLIDNKTYKASLNIPNSAPTADKPFIFTVTSKGEAADAVLQTLLEVAVGATDQVYVAVAPPMDLISDAIGGDAKVVQALNVEVSEGKYKDGKFEVKA</sequence>
<dbReference type="AlphaFoldDB" id="A0A9X8EJA7"/>
<dbReference type="EMBL" id="RJUR01000014">
    <property type="protein sequence ID" value="ROQ48685.1"/>
    <property type="molecule type" value="Genomic_DNA"/>
</dbReference>
<evidence type="ECO:0000313" key="1">
    <source>
        <dbReference type="EMBL" id="ROQ48685.1"/>
    </source>
</evidence>
<proteinExistence type="predicted"/>
<dbReference type="Proteomes" id="UP000269115">
    <property type="component" value="Unassembled WGS sequence"/>
</dbReference>